<keyword evidence="6" id="KW-0805">Transcription regulation</keyword>
<dbReference type="PROSITE" id="PS50016">
    <property type="entry name" value="ZF_PHD_2"/>
    <property type="match status" value="1"/>
</dbReference>
<evidence type="ECO:0000256" key="1">
    <source>
        <dbReference type="ARBA" id="ARBA00004123"/>
    </source>
</evidence>
<evidence type="ECO:0000256" key="12">
    <source>
        <dbReference type="SAM" id="MobiDB-lite"/>
    </source>
</evidence>
<dbReference type="SMART" id="SM00249">
    <property type="entry name" value="PHD"/>
    <property type="match status" value="1"/>
</dbReference>
<evidence type="ECO:0000313" key="15">
    <source>
        <dbReference type="RefSeq" id="XP_044921909.1"/>
    </source>
</evidence>
<dbReference type="InterPro" id="IPR011011">
    <property type="entry name" value="Znf_FYVE_PHD"/>
</dbReference>
<name>A0A8U0UP44_MUSPF</name>
<evidence type="ECO:0000256" key="9">
    <source>
        <dbReference type="ARBA" id="ARBA00023242"/>
    </source>
</evidence>
<keyword evidence="11" id="KW-0175">Coiled coil</keyword>
<proteinExistence type="predicted"/>
<evidence type="ECO:0000256" key="11">
    <source>
        <dbReference type="SAM" id="Coils"/>
    </source>
</evidence>
<keyword evidence="7" id="KW-0238">DNA-binding</keyword>
<evidence type="ECO:0000313" key="14">
    <source>
        <dbReference type="Proteomes" id="UP000000715"/>
    </source>
</evidence>
<dbReference type="InterPro" id="IPR001965">
    <property type="entry name" value="Znf_PHD"/>
</dbReference>
<dbReference type="GO" id="GO:0008270">
    <property type="term" value="F:zinc ion binding"/>
    <property type="evidence" value="ECO:0007669"/>
    <property type="project" value="UniProtKB-KW"/>
</dbReference>
<dbReference type="CDD" id="cd15523">
    <property type="entry name" value="PHD_PHF21A"/>
    <property type="match status" value="1"/>
</dbReference>
<feature type="compositionally biased region" description="Basic and acidic residues" evidence="12">
    <location>
        <begin position="250"/>
        <end position="268"/>
    </location>
</feature>
<feature type="region of interest" description="Disordered" evidence="12">
    <location>
        <begin position="89"/>
        <end position="152"/>
    </location>
</feature>
<evidence type="ECO:0000256" key="5">
    <source>
        <dbReference type="ARBA" id="ARBA00022833"/>
    </source>
</evidence>
<keyword evidence="9" id="KW-0539">Nucleus</keyword>
<dbReference type="SUPFAM" id="SSF57903">
    <property type="entry name" value="FYVE/PHD zinc finger"/>
    <property type="match status" value="1"/>
</dbReference>
<dbReference type="InterPro" id="IPR019787">
    <property type="entry name" value="Znf_PHD-finger"/>
</dbReference>
<dbReference type="Gene3D" id="3.30.40.10">
    <property type="entry name" value="Zinc/RING finger domain, C3HC4 (zinc finger)"/>
    <property type="match status" value="1"/>
</dbReference>
<organism evidence="14 15">
    <name type="scientific">Mustela putorius furo</name>
    <name type="common">European domestic ferret</name>
    <name type="synonym">Mustela furo</name>
    <dbReference type="NCBI Taxonomy" id="9669"/>
    <lineage>
        <taxon>Eukaryota</taxon>
        <taxon>Metazoa</taxon>
        <taxon>Chordata</taxon>
        <taxon>Craniata</taxon>
        <taxon>Vertebrata</taxon>
        <taxon>Euteleostomi</taxon>
        <taxon>Mammalia</taxon>
        <taxon>Eutheria</taxon>
        <taxon>Laurasiatheria</taxon>
        <taxon>Carnivora</taxon>
        <taxon>Caniformia</taxon>
        <taxon>Musteloidea</taxon>
        <taxon>Mustelidae</taxon>
        <taxon>Mustelinae</taxon>
        <taxon>Mustela</taxon>
    </lineage>
</organism>
<accession>A0A8U0UP44</accession>
<dbReference type="RefSeq" id="XP_044921909.1">
    <property type="nucleotide sequence ID" value="XM_045065974.1"/>
</dbReference>
<feature type="region of interest" description="Disordered" evidence="12">
    <location>
        <begin position="562"/>
        <end position="603"/>
    </location>
</feature>
<dbReference type="FunFam" id="3.30.40.10:FF:000001">
    <property type="entry name" value="chromodomain-helicase-DNA-binding protein 3 isoform X1"/>
    <property type="match status" value="1"/>
</dbReference>
<feature type="region of interest" description="Disordered" evidence="12">
    <location>
        <begin position="240"/>
        <end position="286"/>
    </location>
</feature>
<feature type="region of interest" description="Disordered" evidence="12">
    <location>
        <begin position="363"/>
        <end position="385"/>
    </location>
</feature>
<dbReference type="GO" id="GO:0003682">
    <property type="term" value="F:chromatin binding"/>
    <property type="evidence" value="ECO:0007669"/>
    <property type="project" value="TreeGrafter"/>
</dbReference>
<dbReference type="PROSITE" id="PS01359">
    <property type="entry name" value="ZF_PHD_1"/>
    <property type="match status" value="1"/>
</dbReference>
<evidence type="ECO:0000259" key="13">
    <source>
        <dbReference type="PROSITE" id="PS50016"/>
    </source>
</evidence>
<dbReference type="PANTHER" id="PTHR24102:SF6">
    <property type="entry name" value="PHD FINGER PROTEIN 21A"/>
    <property type="match status" value="1"/>
</dbReference>
<dbReference type="PANTHER" id="PTHR24102">
    <property type="entry name" value="PHD FINGER PROTEIN"/>
    <property type="match status" value="1"/>
</dbReference>
<feature type="coiled-coil region" evidence="11">
    <location>
        <begin position="30"/>
        <end position="64"/>
    </location>
</feature>
<keyword evidence="3" id="KW-0479">Metal-binding</keyword>
<feature type="compositionally biased region" description="Polar residues" evidence="12">
    <location>
        <begin position="590"/>
        <end position="603"/>
    </location>
</feature>
<feature type="compositionally biased region" description="Low complexity" evidence="12">
    <location>
        <begin position="91"/>
        <end position="107"/>
    </location>
</feature>
<dbReference type="InterPro" id="IPR013083">
    <property type="entry name" value="Znf_RING/FYVE/PHD"/>
</dbReference>
<evidence type="ECO:0000256" key="10">
    <source>
        <dbReference type="PROSITE-ProRule" id="PRU00146"/>
    </source>
</evidence>
<gene>
    <name evidence="15" type="primary">PHF21A</name>
</gene>
<feature type="compositionally biased region" description="Pro residues" evidence="12">
    <location>
        <begin position="132"/>
        <end position="148"/>
    </location>
</feature>
<evidence type="ECO:0000256" key="3">
    <source>
        <dbReference type="ARBA" id="ARBA00022723"/>
    </source>
</evidence>
<evidence type="ECO:0000256" key="8">
    <source>
        <dbReference type="ARBA" id="ARBA00023163"/>
    </source>
</evidence>
<dbReference type="GO" id="GO:0000122">
    <property type="term" value="P:negative regulation of transcription by RNA polymerase II"/>
    <property type="evidence" value="ECO:0007669"/>
    <property type="project" value="TreeGrafter"/>
</dbReference>
<evidence type="ECO:0000256" key="6">
    <source>
        <dbReference type="ARBA" id="ARBA00023015"/>
    </source>
</evidence>
<dbReference type="AlphaFoldDB" id="A0A8U0UP44"/>
<protein>
    <submittedName>
        <fullName evidence="15">PHD finger protein 21A isoform X10</fullName>
    </submittedName>
</protein>
<dbReference type="InterPro" id="IPR019786">
    <property type="entry name" value="Zinc_finger_PHD-type_CS"/>
</dbReference>
<keyword evidence="5" id="KW-0862">Zinc</keyword>
<evidence type="ECO:0000256" key="2">
    <source>
        <dbReference type="ARBA" id="ARBA00022553"/>
    </source>
</evidence>
<feature type="domain" description="PHD-type" evidence="13">
    <location>
        <begin position="411"/>
        <end position="458"/>
    </location>
</feature>
<dbReference type="GO" id="GO:0000118">
    <property type="term" value="C:histone deacetylase complex"/>
    <property type="evidence" value="ECO:0007669"/>
    <property type="project" value="TreeGrafter"/>
</dbReference>
<feature type="compositionally biased region" description="Low complexity" evidence="12">
    <location>
        <begin position="574"/>
        <end position="589"/>
    </location>
</feature>
<reference evidence="15" key="1">
    <citation type="submission" date="2025-08" db="UniProtKB">
        <authorList>
            <consortium name="RefSeq"/>
        </authorList>
    </citation>
    <scope>IDENTIFICATION</scope>
    <source>
        <tissue evidence="15">Brain</tissue>
    </source>
</reference>
<dbReference type="GO" id="GO:0003677">
    <property type="term" value="F:DNA binding"/>
    <property type="evidence" value="ECO:0007669"/>
    <property type="project" value="UniProtKB-KW"/>
</dbReference>
<keyword evidence="4 10" id="KW-0863">Zinc-finger</keyword>
<keyword evidence="14" id="KW-1185">Reference proteome</keyword>
<dbReference type="GeneID" id="101686888"/>
<evidence type="ECO:0000256" key="4">
    <source>
        <dbReference type="ARBA" id="ARBA00022771"/>
    </source>
</evidence>
<keyword evidence="2" id="KW-0597">Phosphoprotein</keyword>
<dbReference type="Pfam" id="PF00628">
    <property type="entry name" value="PHD"/>
    <property type="match status" value="1"/>
</dbReference>
<sequence>MELQTLQEALKVEIQVHQKLVAQMKQDPQIFFLSNQNADLKKQLHELQAKITALSEKQKRVVEQLRKNLIVKQEQPDKFQIQPLPQSENKLQTAQQQPLQQLQQPPQYHHHHAQSAAPSPSLTASQQVQATPPQPIKVPQFIPPPRLTPRPNFLPQVRPKPVAQNNIPIAPAPPPMLAAPQLIQRPVMLTKFTPTTLPTSQNSIHPVRVVNGQTATIAKTFPMAQLTSIVIATPGTRLAGPQTVQLSKPSLEKQTIKSHTETDEKQTESRTITPPAAPKPKREENPQKLAFMVSLGLVTHDHLEEIQSKRQERKRRTTANPVYSGAVFEPERKKSAVTYLNSTMHPGTRKRGRPPKYNAVLGFGALTPTSPPSSHPDSPENEKTETTFTFPAPVQPVSLPSPTSTDGDIHEDFCSVCRKSGQLLMCDTCSRVYHLDCLDPPLKTIPKGMWICPRCQDQMLKKEEAIPWPGTLAIVHSYIAYKAAKEEEKQKLLKWSSDLKQEREQLEQKVKQLSSSISKCMEMKNTILARQKEMHSSLEKVKQLIRLIHGIDLSKPVDSEATVGAISNGPDCTPPANAATSTPAHSPSSQSCTANCTQGDETK</sequence>
<dbReference type="Proteomes" id="UP000000715">
    <property type="component" value="Unplaced"/>
</dbReference>
<keyword evidence="8" id="KW-0804">Transcription</keyword>
<evidence type="ECO:0000256" key="7">
    <source>
        <dbReference type="ARBA" id="ARBA00023125"/>
    </source>
</evidence>
<comment type="subcellular location">
    <subcellularLocation>
        <location evidence="1">Nucleus</location>
    </subcellularLocation>
</comment>
<dbReference type="CTD" id="51317"/>
<feature type="coiled-coil region" evidence="11">
    <location>
        <begin position="485"/>
        <end position="523"/>
    </location>
</feature>